<dbReference type="Pfam" id="PF00855">
    <property type="entry name" value="PWWP"/>
    <property type="match status" value="1"/>
</dbReference>
<reference evidence="3 4" key="1">
    <citation type="journal article" date="2016" name="Mol. Biol. Evol.">
        <title>Comparative Genomics of Early-Diverging Mushroom-Forming Fungi Provides Insights into the Origins of Lignocellulose Decay Capabilities.</title>
        <authorList>
            <person name="Nagy L.G."/>
            <person name="Riley R."/>
            <person name="Tritt A."/>
            <person name="Adam C."/>
            <person name="Daum C."/>
            <person name="Floudas D."/>
            <person name="Sun H."/>
            <person name="Yadav J.S."/>
            <person name="Pangilinan J."/>
            <person name="Larsson K.H."/>
            <person name="Matsuura K."/>
            <person name="Barry K."/>
            <person name="Labutti K."/>
            <person name="Kuo R."/>
            <person name="Ohm R.A."/>
            <person name="Bhattacharya S.S."/>
            <person name="Shirouzu T."/>
            <person name="Yoshinaga Y."/>
            <person name="Martin F.M."/>
            <person name="Grigoriev I.V."/>
            <person name="Hibbett D.S."/>
        </authorList>
    </citation>
    <scope>NUCLEOTIDE SEQUENCE [LARGE SCALE GENOMIC DNA]</scope>
    <source>
        <strain evidence="3 4">TUFC12733</strain>
    </source>
</reference>
<dbReference type="InterPro" id="IPR000313">
    <property type="entry name" value="PWWP_dom"/>
</dbReference>
<dbReference type="EMBL" id="KV417304">
    <property type="protein sequence ID" value="KZO93043.1"/>
    <property type="molecule type" value="Genomic_DNA"/>
</dbReference>
<accession>A0A167IWY2</accession>
<feature type="region of interest" description="Disordered" evidence="1">
    <location>
        <begin position="266"/>
        <end position="350"/>
    </location>
</feature>
<proteinExistence type="predicted"/>
<evidence type="ECO:0000313" key="3">
    <source>
        <dbReference type="EMBL" id="KZO93043.1"/>
    </source>
</evidence>
<dbReference type="PROSITE" id="PS50812">
    <property type="entry name" value="PWWP"/>
    <property type="match status" value="1"/>
</dbReference>
<feature type="compositionally biased region" description="Acidic residues" evidence="1">
    <location>
        <begin position="90"/>
        <end position="104"/>
    </location>
</feature>
<dbReference type="SUPFAM" id="SSF63748">
    <property type="entry name" value="Tudor/PWWP/MBT"/>
    <property type="match status" value="1"/>
</dbReference>
<evidence type="ECO:0000259" key="2">
    <source>
        <dbReference type="PROSITE" id="PS50812"/>
    </source>
</evidence>
<gene>
    <name evidence="3" type="ORF">CALVIDRAFT_266504</name>
</gene>
<name>A0A167IWY2_CALVF</name>
<dbReference type="AlphaFoldDB" id="A0A167IWY2"/>
<protein>
    <recommendedName>
        <fullName evidence="2">PWWP domain-containing protein</fullName>
    </recommendedName>
</protein>
<dbReference type="SMART" id="SM00293">
    <property type="entry name" value="PWWP"/>
    <property type="match status" value="1"/>
</dbReference>
<evidence type="ECO:0000313" key="4">
    <source>
        <dbReference type="Proteomes" id="UP000076738"/>
    </source>
</evidence>
<feature type="region of interest" description="Disordered" evidence="1">
    <location>
        <begin position="67"/>
        <end position="104"/>
    </location>
</feature>
<organism evidence="3 4">
    <name type="scientific">Calocera viscosa (strain TUFC12733)</name>
    <dbReference type="NCBI Taxonomy" id="1330018"/>
    <lineage>
        <taxon>Eukaryota</taxon>
        <taxon>Fungi</taxon>
        <taxon>Dikarya</taxon>
        <taxon>Basidiomycota</taxon>
        <taxon>Agaricomycotina</taxon>
        <taxon>Dacrymycetes</taxon>
        <taxon>Dacrymycetales</taxon>
        <taxon>Dacrymycetaceae</taxon>
        <taxon>Calocera</taxon>
    </lineage>
</organism>
<sequence length="501" mass="56530">MAVCNEWFTGSHLRRANTVELRLREARTTDPAARAAFRIALDPSKWRKTFNASLKVMVEARRATDIEHDDKAKAKEESAAPDDKDGTMADGDEEGSNADEHDNYEDLQPSRHLRSHAHLLGPDRYEVGELVLGKLQGHPPWPGKIADPHKLPLPIAMACPDRDDMNVYPIRFYPDGDYWWVKHSEIIRLDQERVSKFVRETRANFGPLLEGYKIARDTTEWEANNPTPEDVVDLYMIEMPGETARPVLSRLRNSLWGWIAEKPKPKVVEPKQSHKRKRGQHRDDSGTPQPHRKRRRGEDGEEHKGRKRKGQSLSGEGVNGDVKNESMEAPIVDTRPPLSPRAAAAEAAQERKNKLLKMRWLLQKTFLSGEKPNDLKFPDASKVIEELQKDTEITGPMLRETKLQKVLVGITKMDFIRNEDEFDFRGRARALLKQWEQIPTPADSAGAVLSPLVINTQLSKPGSVAMSASERASMPRAMSTPSMLLTALPSGLDDTPTQDHA</sequence>
<dbReference type="OrthoDB" id="62853at2759"/>
<evidence type="ECO:0000256" key="1">
    <source>
        <dbReference type="SAM" id="MobiDB-lite"/>
    </source>
</evidence>
<dbReference type="STRING" id="1330018.A0A167IWY2"/>
<feature type="domain" description="PWWP" evidence="2">
    <location>
        <begin position="127"/>
        <end position="192"/>
    </location>
</feature>
<keyword evidence="4" id="KW-1185">Reference proteome</keyword>
<dbReference type="Gene3D" id="2.30.30.140">
    <property type="match status" value="1"/>
</dbReference>
<dbReference type="Proteomes" id="UP000076738">
    <property type="component" value="Unassembled WGS sequence"/>
</dbReference>
<feature type="compositionally biased region" description="Basic and acidic residues" evidence="1">
    <location>
        <begin position="67"/>
        <end position="87"/>
    </location>
</feature>